<dbReference type="AlphaFoldDB" id="A0A317JV81"/>
<keyword evidence="1" id="KW-1133">Transmembrane helix</keyword>
<keyword evidence="1" id="KW-0812">Transmembrane</keyword>
<feature type="transmembrane region" description="Helical" evidence="1">
    <location>
        <begin position="12"/>
        <end position="32"/>
    </location>
</feature>
<comment type="caution">
    <text evidence="2">The sequence shown here is derived from an EMBL/GenBank/DDBJ whole genome shotgun (WGS) entry which is preliminary data.</text>
</comment>
<organism evidence="2 3">
    <name type="scientific">Micromonospora globispora</name>
    <dbReference type="NCBI Taxonomy" id="1450148"/>
    <lineage>
        <taxon>Bacteria</taxon>
        <taxon>Bacillati</taxon>
        <taxon>Actinomycetota</taxon>
        <taxon>Actinomycetes</taxon>
        <taxon>Micromonosporales</taxon>
        <taxon>Micromonosporaceae</taxon>
        <taxon>Micromonospora</taxon>
    </lineage>
</organism>
<keyword evidence="3" id="KW-1185">Reference proteome</keyword>
<evidence type="ECO:0000313" key="2">
    <source>
        <dbReference type="EMBL" id="PWU43864.1"/>
    </source>
</evidence>
<dbReference type="EMBL" id="QGSV01000383">
    <property type="protein sequence ID" value="PWU43864.1"/>
    <property type="molecule type" value="Genomic_DNA"/>
</dbReference>
<evidence type="ECO:0008006" key="4">
    <source>
        <dbReference type="Google" id="ProtNLM"/>
    </source>
</evidence>
<evidence type="ECO:0000313" key="3">
    <source>
        <dbReference type="Proteomes" id="UP000245683"/>
    </source>
</evidence>
<name>A0A317JV81_9ACTN</name>
<dbReference type="Proteomes" id="UP000245683">
    <property type="component" value="Unassembled WGS sequence"/>
</dbReference>
<accession>A0A317JV81</accession>
<protein>
    <recommendedName>
        <fullName evidence="4">DUF3784 domain-containing protein</fullName>
    </recommendedName>
</protein>
<evidence type="ECO:0000256" key="1">
    <source>
        <dbReference type="SAM" id="Phobius"/>
    </source>
</evidence>
<proteinExistence type="predicted"/>
<keyword evidence="1" id="KW-0472">Membrane</keyword>
<feature type="transmembrane region" description="Helical" evidence="1">
    <location>
        <begin position="53"/>
        <end position="70"/>
    </location>
</feature>
<gene>
    <name evidence="2" type="ORF">DLJ46_29125</name>
</gene>
<sequence length="104" mass="11203">MGADMPDRVTLVAGWGCLGIGLLFMVQGTRLIRTERRLGRRPLAGETFSGREVLAEGVAFALVAAGNLLGGRWVLLAVPGVIVMVVLAVHLVMRWARRLSGRSH</sequence>
<reference evidence="3" key="1">
    <citation type="submission" date="2018-05" db="EMBL/GenBank/DDBJ databases">
        <title>Micromonospora globispora sp. nov. and Micromonospora rugosa sp. nov., isolated from marine sediment.</title>
        <authorList>
            <person name="Carro L."/>
            <person name="Aysel V."/>
            <person name="Cetin D."/>
            <person name="Igual J.M."/>
            <person name="Klenk H.-P."/>
            <person name="Trujillo M.E."/>
            <person name="Sahin N."/>
        </authorList>
    </citation>
    <scope>NUCLEOTIDE SEQUENCE [LARGE SCALE GENOMIC DNA]</scope>
    <source>
        <strain evidence="3">S2904</strain>
    </source>
</reference>
<feature type="transmembrane region" description="Helical" evidence="1">
    <location>
        <begin position="76"/>
        <end position="96"/>
    </location>
</feature>